<dbReference type="RefSeq" id="WP_125480097.1">
    <property type="nucleotide sequence ID" value="NZ_RSFW01000013.1"/>
</dbReference>
<organism evidence="2 3">
    <name type="scientific">Mesobacillus subterraneus</name>
    <dbReference type="NCBI Taxonomy" id="285983"/>
    <lineage>
        <taxon>Bacteria</taxon>
        <taxon>Bacillati</taxon>
        <taxon>Bacillota</taxon>
        <taxon>Bacilli</taxon>
        <taxon>Bacillales</taxon>
        <taxon>Bacillaceae</taxon>
        <taxon>Mesobacillus</taxon>
    </lineage>
</organism>
<dbReference type="AlphaFoldDB" id="A0A427TRR5"/>
<dbReference type="Proteomes" id="UP000279911">
    <property type="component" value="Unassembled WGS sequence"/>
</dbReference>
<keyword evidence="1" id="KW-1133">Transmembrane helix</keyword>
<name>A0A427TRR5_9BACI</name>
<accession>A0A427TRR5</accession>
<evidence type="ECO:0000256" key="1">
    <source>
        <dbReference type="SAM" id="Phobius"/>
    </source>
</evidence>
<keyword evidence="1" id="KW-0812">Transmembrane</keyword>
<dbReference type="EMBL" id="RSFW01000013">
    <property type="protein sequence ID" value="RSD27106.1"/>
    <property type="molecule type" value="Genomic_DNA"/>
</dbReference>
<evidence type="ECO:0000313" key="3">
    <source>
        <dbReference type="Proteomes" id="UP000279911"/>
    </source>
</evidence>
<sequence>MIILIGLLVITAISLYMAFKKNKLIFLTVPFLSIFLYFLIQILMVPAPFFETIKFIFSLS</sequence>
<comment type="caution">
    <text evidence="2">The sequence shown here is derived from an EMBL/GenBank/DDBJ whole genome shotgun (WGS) entry which is preliminary data.</text>
</comment>
<gene>
    <name evidence="2" type="ORF">EJA10_11220</name>
</gene>
<proteinExistence type="predicted"/>
<dbReference type="OrthoDB" id="2696663at2"/>
<keyword evidence="1" id="KW-0472">Membrane</keyword>
<protein>
    <submittedName>
        <fullName evidence="2">Uncharacterized protein</fullName>
    </submittedName>
</protein>
<reference evidence="3" key="1">
    <citation type="submission" date="2018-12" db="EMBL/GenBank/DDBJ databases">
        <title>Bacillus chawlae sp. nov., Bacillus glennii sp. nov., and Bacillus saganii sp. nov. Isolated from the Vehicle Assembly Building at Kennedy Space Center where the Viking Spacecraft were Assembled.</title>
        <authorList>
            <person name="Seuylemezian A."/>
            <person name="Vaishampayan P."/>
        </authorList>
    </citation>
    <scope>NUCLEOTIDE SEQUENCE [LARGE SCALE GENOMIC DNA]</scope>
    <source>
        <strain evidence="3">DSM 13966</strain>
    </source>
</reference>
<evidence type="ECO:0000313" key="2">
    <source>
        <dbReference type="EMBL" id="RSD27106.1"/>
    </source>
</evidence>
<feature type="transmembrane region" description="Helical" evidence="1">
    <location>
        <begin position="24"/>
        <end position="50"/>
    </location>
</feature>